<sequence>MRRHPVAVLAGLAALLLGGCGVPETDVIAAGGPATVQVFPVSSNGLVLFFRSPDGELMPVIRFLDSGFESPESPESPGASTPETVTALFAGPVENERTAGLTDGLPELPRGGLVRVVPDPQGGVEVTLPIVLGDLDHLAVRQLVCTVAFTEDTEGRTPVRLRGTDTVLEQAVCDADIDLGRLPRPTTVPAASSPAGGNGPSAGSGPQPADESP</sequence>
<keyword evidence="3" id="KW-1185">Reference proteome</keyword>
<evidence type="ECO:0000256" key="1">
    <source>
        <dbReference type="SAM" id="MobiDB-lite"/>
    </source>
</evidence>
<dbReference type="EMBL" id="CP107567">
    <property type="protein sequence ID" value="UYQ61932.1"/>
    <property type="molecule type" value="Genomic_DNA"/>
</dbReference>
<dbReference type="Proteomes" id="UP001163878">
    <property type="component" value="Chromosome"/>
</dbReference>
<dbReference type="PROSITE" id="PS51257">
    <property type="entry name" value="PROKAR_LIPOPROTEIN"/>
    <property type="match status" value="1"/>
</dbReference>
<evidence type="ECO:0008006" key="4">
    <source>
        <dbReference type="Google" id="ProtNLM"/>
    </source>
</evidence>
<evidence type="ECO:0000313" key="2">
    <source>
        <dbReference type="EMBL" id="UYQ61932.1"/>
    </source>
</evidence>
<proteinExistence type="predicted"/>
<protein>
    <recommendedName>
        <fullName evidence="4">GerMN domain-containing protein</fullName>
    </recommendedName>
</protein>
<evidence type="ECO:0000313" key="3">
    <source>
        <dbReference type="Proteomes" id="UP001163878"/>
    </source>
</evidence>
<feature type="compositionally biased region" description="Low complexity" evidence="1">
    <location>
        <begin position="203"/>
        <end position="213"/>
    </location>
</feature>
<gene>
    <name evidence="2" type="ORF">OGH68_10795</name>
</gene>
<name>A0ABY6I4M8_STRPE</name>
<feature type="region of interest" description="Disordered" evidence="1">
    <location>
        <begin position="179"/>
        <end position="213"/>
    </location>
</feature>
<organism evidence="2 3">
    <name type="scientific">Streptomyces peucetius</name>
    <dbReference type="NCBI Taxonomy" id="1950"/>
    <lineage>
        <taxon>Bacteria</taxon>
        <taxon>Bacillati</taxon>
        <taxon>Actinomycetota</taxon>
        <taxon>Actinomycetes</taxon>
        <taxon>Kitasatosporales</taxon>
        <taxon>Streptomycetaceae</taxon>
        <taxon>Streptomyces</taxon>
    </lineage>
</organism>
<accession>A0ABY6I4M8</accession>
<dbReference type="RefSeq" id="WP_264243160.1">
    <property type="nucleotide sequence ID" value="NZ_CP107567.1"/>
</dbReference>
<reference evidence="2" key="1">
    <citation type="submission" date="2022-10" db="EMBL/GenBank/DDBJ databases">
        <title>Cytochrome P450 Catalyzes Benzene Ring Formation in the Biosynthesis of Trialkyl-Substituted Aromatic Polyketides.</title>
        <authorList>
            <person name="Zhao E."/>
            <person name="Ge H."/>
        </authorList>
    </citation>
    <scope>NUCLEOTIDE SEQUENCE</scope>
    <source>
        <strain evidence="2">NA0869</strain>
    </source>
</reference>